<dbReference type="Pfam" id="PF13966">
    <property type="entry name" value="zf-RVT"/>
    <property type="match status" value="1"/>
</dbReference>
<dbReference type="RefSeq" id="XP_027118448.1">
    <property type="nucleotide sequence ID" value="XM_027262647.1"/>
</dbReference>
<dbReference type="Proteomes" id="UP001652660">
    <property type="component" value="Chromosome 3c"/>
</dbReference>
<dbReference type="InterPro" id="IPR026960">
    <property type="entry name" value="RVT-Znf"/>
</dbReference>
<dbReference type="OrthoDB" id="1304844at2759"/>
<evidence type="ECO:0000313" key="3">
    <source>
        <dbReference type="RefSeq" id="XP_027118448.1"/>
    </source>
</evidence>
<dbReference type="GeneID" id="113735649"/>
<protein>
    <recommendedName>
        <fullName evidence="1">Reverse transcriptase zinc-binding domain-containing protein</fullName>
    </recommendedName>
</protein>
<name>A0A6P6WSP6_COFAR</name>
<organism evidence="2 3">
    <name type="scientific">Coffea arabica</name>
    <name type="common">Arabian coffee</name>
    <dbReference type="NCBI Taxonomy" id="13443"/>
    <lineage>
        <taxon>Eukaryota</taxon>
        <taxon>Viridiplantae</taxon>
        <taxon>Streptophyta</taxon>
        <taxon>Embryophyta</taxon>
        <taxon>Tracheophyta</taxon>
        <taxon>Spermatophyta</taxon>
        <taxon>Magnoliopsida</taxon>
        <taxon>eudicotyledons</taxon>
        <taxon>Gunneridae</taxon>
        <taxon>Pentapetalae</taxon>
        <taxon>asterids</taxon>
        <taxon>lamiids</taxon>
        <taxon>Gentianales</taxon>
        <taxon>Rubiaceae</taxon>
        <taxon>Ixoroideae</taxon>
        <taxon>Gardenieae complex</taxon>
        <taxon>Bertiereae - Coffeeae clade</taxon>
        <taxon>Coffeeae</taxon>
        <taxon>Coffea</taxon>
    </lineage>
</organism>
<dbReference type="AlphaFoldDB" id="A0A6P6WSP6"/>
<accession>A0A6P6WSP6</accession>
<keyword evidence="2" id="KW-1185">Reference proteome</keyword>
<reference evidence="3" key="2">
    <citation type="submission" date="2025-08" db="UniProtKB">
        <authorList>
            <consortium name="RefSeq"/>
        </authorList>
    </citation>
    <scope>IDENTIFICATION</scope>
    <source>
        <tissue evidence="3">Leaves</tissue>
    </source>
</reference>
<evidence type="ECO:0000259" key="1">
    <source>
        <dbReference type="Pfam" id="PF13966"/>
    </source>
</evidence>
<sequence>MAVPSRDVPDAMTWVVSTSGRFSLFSTFQEIWGARDSSFMSKQCWHTQVPLKISFFMLRLFRGRLPLDDVLTKFQFHMPSKCFCCMDSQAETVKHLILEGELAMAVLKFFGSSCGIRYAGDHLLVVLANWLYKPAKSKRLKFIFRLLPIFVCWNLWKARNIAFYQGVFVDFHSVIVDSDSMVLVRILNDYYQCPWSIRSEVEQDFELPRGGFQLHSSIVIGRLIRWQICC</sequence>
<reference evidence="2" key="1">
    <citation type="journal article" date="2025" name="Foods">
        <title>Unveiling the Microbial Signatures of Arabica Coffee Cherries: Insights into Ripeness Specific Diversity, Functional Traits, and Implications for Quality and Safety.</title>
        <authorList>
            <consortium name="RefSeq"/>
            <person name="Tenea G.N."/>
            <person name="Cifuentes V."/>
            <person name="Reyes P."/>
            <person name="Cevallos-Vallejos M."/>
        </authorList>
    </citation>
    <scope>NUCLEOTIDE SEQUENCE [LARGE SCALE GENOMIC DNA]</scope>
</reference>
<proteinExistence type="predicted"/>
<evidence type="ECO:0000313" key="2">
    <source>
        <dbReference type="Proteomes" id="UP001652660"/>
    </source>
</evidence>
<feature type="domain" description="Reverse transcriptase zinc-binding" evidence="1">
    <location>
        <begin position="22"/>
        <end position="104"/>
    </location>
</feature>
<gene>
    <name evidence="3" type="primary">LOC113735649</name>
</gene>